<dbReference type="SFLD" id="SFLDF00288">
    <property type="entry name" value="HemN-like__clustered_with_nucl"/>
    <property type="match status" value="1"/>
</dbReference>
<evidence type="ECO:0000256" key="5">
    <source>
        <dbReference type="ARBA" id="ARBA00022723"/>
    </source>
</evidence>
<keyword evidence="3 9" id="KW-0349">Heme</keyword>
<evidence type="ECO:0000256" key="1">
    <source>
        <dbReference type="ARBA" id="ARBA00006100"/>
    </source>
</evidence>
<feature type="domain" description="Radical SAM core" evidence="10">
    <location>
        <begin position="1"/>
        <end position="229"/>
    </location>
</feature>
<dbReference type="PANTHER" id="PTHR13932">
    <property type="entry name" value="COPROPORPHYRINIGEN III OXIDASE"/>
    <property type="match status" value="1"/>
</dbReference>
<reference evidence="11" key="1">
    <citation type="journal article" date="2021" name="PeerJ">
        <title>Extensive microbial diversity within the chicken gut microbiome revealed by metagenomics and culture.</title>
        <authorList>
            <person name="Gilroy R."/>
            <person name="Ravi A."/>
            <person name="Getino M."/>
            <person name="Pursley I."/>
            <person name="Horton D.L."/>
            <person name="Alikhan N.F."/>
            <person name="Baker D."/>
            <person name="Gharbi K."/>
            <person name="Hall N."/>
            <person name="Watson M."/>
            <person name="Adriaenssens E.M."/>
            <person name="Foster-Nyarko E."/>
            <person name="Jarju S."/>
            <person name="Secka A."/>
            <person name="Antonio M."/>
            <person name="Oren A."/>
            <person name="Chaudhuri R.R."/>
            <person name="La Ragione R."/>
            <person name="Hildebrand F."/>
            <person name="Pallen M.J."/>
        </authorList>
    </citation>
    <scope>NUCLEOTIDE SEQUENCE</scope>
    <source>
        <strain evidence="11">ChiBcolR8-3208</strain>
    </source>
</reference>
<reference evidence="11" key="2">
    <citation type="submission" date="2021-04" db="EMBL/GenBank/DDBJ databases">
        <authorList>
            <person name="Gilroy R."/>
        </authorList>
    </citation>
    <scope>NUCLEOTIDE SEQUENCE</scope>
    <source>
        <strain evidence="11">ChiBcolR8-3208</strain>
    </source>
</reference>
<dbReference type="GO" id="GO:0046872">
    <property type="term" value="F:metal ion binding"/>
    <property type="evidence" value="ECO:0007669"/>
    <property type="project" value="UniProtKB-UniRule"/>
</dbReference>
<dbReference type="Proteomes" id="UP000824214">
    <property type="component" value="Unassembled WGS sequence"/>
</dbReference>
<dbReference type="SMART" id="SM00729">
    <property type="entry name" value="Elp3"/>
    <property type="match status" value="1"/>
</dbReference>
<dbReference type="PROSITE" id="PS51918">
    <property type="entry name" value="RADICAL_SAM"/>
    <property type="match status" value="1"/>
</dbReference>
<dbReference type="AlphaFoldDB" id="A0A9D2LXH3"/>
<organism evidence="11 12">
    <name type="scientific">Candidatus Acutalibacter ornithocaccae</name>
    <dbReference type="NCBI Taxonomy" id="2838416"/>
    <lineage>
        <taxon>Bacteria</taxon>
        <taxon>Bacillati</taxon>
        <taxon>Bacillota</taxon>
        <taxon>Clostridia</taxon>
        <taxon>Eubacteriales</taxon>
        <taxon>Acutalibacteraceae</taxon>
        <taxon>Acutalibacter</taxon>
    </lineage>
</organism>
<dbReference type="InterPro" id="IPR058240">
    <property type="entry name" value="rSAM_sf"/>
</dbReference>
<dbReference type="SFLD" id="SFLDF00562">
    <property type="entry name" value="HemN-like__clustered_with_heat"/>
    <property type="match status" value="1"/>
</dbReference>
<evidence type="ECO:0000256" key="8">
    <source>
        <dbReference type="ARBA" id="ARBA00023186"/>
    </source>
</evidence>
<proteinExistence type="inferred from homology"/>
<comment type="caution">
    <text evidence="11">The sequence shown here is derived from an EMBL/GenBank/DDBJ whole genome shotgun (WGS) entry which is preliminary data.</text>
</comment>
<comment type="subcellular location">
    <subcellularLocation>
        <location evidence="9">Cytoplasm</location>
    </subcellularLocation>
</comment>
<dbReference type="Pfam" id="PF04055">
    <property type="entry name" value="Radical_SAM"/>
    <property type="match status" value="1"/>
</dbReference>
<dbReference type="SFLD" id="SFLDG01065">
    <property type="entry name" value="anaerobic_coproporphyrinogen-I"/>
    <property type="match status" value="1"/>
</dbReference>
<dbReference type="Gene3D" id="3.20.20.70">
    <property type="entry name" value="Aldolase class I"/>
    <property type="match status" value="1"/>
</dbReference>
<dbReference type="InterPro" id="IPR013785">
    <property type="entry name" value="Aldolase_TIM"/>
</dbReference>
<evidence type="ECO:0000259" key="10">
    <source>
        <dbReference type="PROSITE" id="PS51918"/>
    </source>
</evidence>
<evidence type="ECO:0000256" key="3">
    <source>
        <dbReference type="ARBA" id="ARBA00022617"/>
    </source>
</evidence>
<comment type="similarity">
    <text evidence="1">Belongs to the anaerobic coproporphyrinogen-III oxidase family. HemW subfamily.</text>
</comment>
<keyword evidence="4 9" id="KW-0949">S-adenosyl-L-methionine</keyword>
<evidence type="ECO:0000313" key="12">
    <source>
        <dbReference type="Proteomes" id="UP000824214"/>
    </source>
</evidence>
<dbReference type="GO" id="GO:0005737">
    <property type="term" value="C:cytoplasm"/>
    <property type="evidence" value="ECO:0007669"/>
    <property type="project" value="UniProtKB-SubCell"/>
</dbReference>
<dbReference type="CDD" id="cd01335">
    <property type="entry name" value="Radical_SAM"/>
    <property type="match status" value="1"/>
</dbReference>
<evidence type="ECO:0000256" key="2">
    <source>
        <dbReference type="ARBA" id="ARBA00017228"/>
    </source>
</evidence>
<dbReference type="GO" id="GO:0051539">
    <property type="term" value="F:4 iron, 4 sulfur cluster binding"/>
    <property type="evidence" value="ECO:0007669"/>
    <property type="project" value="UniProtKB-UniRule"/>
</dbReference>
<name>A0A9D2LXH3_9FIRM</name>
<protein>
    <recommendedName>
        <fullName evidence="2 9">Heme chaperone HemW</fullName>
    </recommendedName>
</protein>
<keyword evidence="5 9" id="KW-0479">Metal-binding</keyword>
<dbReference type="InterPro" id="IPR007197">
    <property type="entry name" value="rSAM"/>
</dbReference>
<evidence type="ECO:0000256" key="4">
    <source>
        <dbReference type="ARBA" id="ARBA00022691"/>
    </source>
</evidence>
<dbReference type="InterPro" id="IPR034505">
    <property type="entry name" value="Coproporphyrinogen-III_oxidase"/>
</dbReference>
<dbReference type="SUPFAM" id="SSF102114">
    <property type="entry name" value="Radical SAM enzymes"/>
    <property type="match status" value="1"/>
</dbReference>
<evidence type="ECO:0000256" key="7">
    <source>
        <dbReference type="ARBA" id="ARBA00023014"/>
    </source>
</evidence>
<dbReference type="InterPro" id="IPR006638">
    <property type="entry name" value="Elp3/MiaA/NifB-like_rSAM"/>
</dbReference>
<dbReference type="GO" id="GO:0004109">
    <property type="term" value="F:coproporphyrinogen oxidase activity"/>
    <property type="evidence" value="ECO:0007669"/>
    <property type="project" value="InterPro"/>
</dbReference>
<sequence length="369" mass="40231">MLGFYIHVPFCHGKCPYCDFYSRPDSAGGMDAYVSAVTAALASWREKLRGREIATVYFGGGTPSLLGARRLGAILDAVREGFSLAPGAEITLEANPTHVDRAFFQEARRAGFNRLSMGLQSANGEELRFLGRAHSPQQAAQAVENARAGGFENISLDLMLGLPGGSREKLGRSIAFAASLEVEHISSYILKVEPGTPFAARGVQVPDEDDTAEQYLFAVEELARRGYGQYEISNFARPGKESRHNLLYWRGEEYLGFGPGAHSFFGGRRFYYPRDLEGFLQGNSPVEDGTGGGFGEFAMLNLRLTRGLRRGDCLSRFGPEGGALFDEALENARHCPPQLLRADGEAISFTPEGFLVSNALLVKLLGEEL</sequence>
<gene>
    <name evidence="11" type="primary">hemW</name>
    <name evidence="11" type="ORF">H9942_03765</name>
</gene>
<comment type="function">
    <text evidence="9">Probably acts as a heme chaperone, transferring heme to an unknown acceptor. Binds one molecule of heme per monomer, possibly covalently. Binds 1 [4Fe-4S] cluster. The cluster is coordinated with 3 cysteines and an exchangeable S-adenosyl-L-methionine.</text>
</comment>
<accession>A0A9D2LXH3</accession>
<dbReference type="NCBIfam" id="TIGR00539">
    <property type="entry name" value="hemN_rel"/>
    <property type="match status" value="1"/>
</dbReference>
<keyword evidence="8 9" id="KW-0143">Chaperone</keyword>
<keyword evidence="9" id="KW-0004">4Fe-4S</keyword>
<dbReference type="GO" id="GO:0006779">
    <property type="term" value="P:porphyrin-containing compound biosynthetic process"/>
    <property type="evidence" value="ECO:0007669"/>
    <property type="project" value="InterPro"/>
</dbReference>
<dbReference type="EMBL" id="DWXZ01000069">
    <property type="protein sequence ID" value="HJB37167.1"/>
    <property type="molecule type" value="Genomic_DNA"/>
</dbReference>
<dbReference type="PANTHER" id="PTHR13932:SF5">
    <property type="entry name" value="RADICAL S-ADENOSYL METHIONINE DOMAIN-CONTAINING PROTEIN 1, MITOCHONDRIAL"/>
    <property type="match status" value="1"/>
</dbReference>
<evidence type="ECO:0000256" key="9">
    <source>
        <dbReference type="RuleBase" id="RU364116"/>
    </source>
</evidence>
<dbReference type="InterPro" id="IPR004559">
    <property type="entry name" value="HemW-like"/>
</dbReference>
<evidence type="ECO:0000256" key="6">
    <source>
        <dbReference type="ARBA" id="ARBA00023004"/>
    </source>
</evidence>
<keyword evidence="7 9" id="KW-0411">Iron-sulfur</keyword>
<keyword evidence="6 9" id="KW-0408">Iron</keyword>
<dbReference type="SFLD" id="SFLDS00029">
    <property type="entry name" value="Radical_SAM"/>
    <property type="match status" value="1"/>
</dbReference>
<keyword evidence="9" id="KW-0963">Cytoplasm</keyword>
<evidence type="ECO:0000313" key="11">
    <source>
        <dbReference type="EMBL" id="HJB37167.1"/>
    </source>
</evidence>